<evidence type="ECO:0000256" key="1">
    <source>
        <dbReference type="SAM" id="MobiDB-lite"/>
    </source>
</evidence>
<feature type="compositionally biased region" description="Basic and acidic residues" evidence="1">
    <location>
        <begin position="314"/>
        <end position="328"/>
    </location>
</feature>
<keyword evidence="5" id="KW-1185">Reference proteome</keyword>
<gene>
    <name evidence="4" type="ORF">ATJ88_0411</name>
</gene>
<evidence type="ECO:0000259" key="3">
    <source>
        <dbReference type="SMART" id="SM00894"/>
    </source>
</evidence>
<feature type="domain" description="Excalibur calcium-binding" evidence="3">
    <location>
        <begin position="292"/>
        <end position="328"/>
    </location>
</feature>
<dbReference type="Pfam" id="PF05901">
    <property type="entry name" value="Excalibur"/>
    <property type="match status" value="1"/>
</dbReference>
<dbReference type="EMBL" id="PDJJ01000001">
    <property type="protein sequence ID" value="PFG41769.1"/>
    <property type="molecule type" value="Genomic_DNA"/>
</dbReference>
<feature type="compositionally biased region" description="Acidic residues" evidence="1">
    <location>
        <begin position="269"/>
        <end position="281"/>
    </location>
</feature>
<dbReference type="InterPro" id="IPR011089">
    <property type="entry name" value="GmrSD_C"/>
</dbReference>
<organism evidence="4 5">
    <name type="scientific">Isoptericola jiangsuensis</name>
    <dbReference type="NCBI Taxonomy" id="548579"/>
    <lineage>
        <taxon>Bacteria</taxon>
        <taxon>Bacillati</taxon>
        <taxon>Actinomycetota</taxon>
        <taxon>Actinomycetes</taxon>
        <taxon>Micrococcales</taxon>
        <taxon>Promicromonosporaceae</taxon>
        <taxon>Isoptericola</taxon>
    </lineage>
</organism>
<feature type="region of interest" description="Disordered" evidence="1">
    <location>
        <begin position="38"/>
        <end position="65"/>
    </location>
</feature>
<protein>
    <submittedName>
        <fullName evidence="4">Excalibur calcium-binding domain-containing protein</fullName>
    </submittedName>
</protein>
<keyword evidence="2" id="KW-0732">Signal</keyword>
<proteinExistence type="predicted"/>
<accession>A0A2A9EUC4</accession>
<dbReference type="Proteomes" id="UP000224130">
    <property type="component" value="Unassembled WGS sequence"/>
</dbReference>
<evidence type="ECO:0000313" key="4">
    <source>
        <dbReference type="EMBL" id="PFG41769.1"/>
    </source>
</evidence>
<feature type="region of interest" description="Disordered" evidence="1">
    <location>
        <begin position="247"/>
        <end position="328"/>
    </location>
</feature>
<dbReference type="PANTHER" id="PTHR24094">
    <property type="entry name" value="SECRETED PROTEIN"/>
    <property type="match status" value="1"/>
</dbReference>
<reference evidence="4 5" key="1">
    <citation type="submission" date="2017-10" db="EMBL/GenBank/DDBJ databases">
        <title>Sequencing the genomes of 1000 actinobacteria strains.</title>
        <authorList>
            <person name="Klenk H.-P."/>
        </authorList>
    </citation>
    <scope>NUCLEOTIDE SEQUENCE [LARGE SCALE GENOMIC DNA]</scope>
    <source>
        <strain evidence="4 5">DSM 21863</strain>
    </source>
</reference>
<name>A0A2A9EUC4_9MICO</name>
<dbReference type="AlphaFoldDB" id="A0A2A9EUC4"/>
<evidence type="ECO:0000313" key="5">
    <source>
        <dbReference type="Proteomes" id="UP000224130"/>
    </source>
</evidence>
<dbReference type="RefSeq" id="WP_245852063.1">
    <property type="nucleotide sequence ID" value="NZ_PDJJ01000001.1"/>
</dbReference>
<feature type="compositionally biased region" description="Low complexity" evidence="1">
    <location>
        <begin position="38"/>
        <end position="64"/>
    </location>
</feature>
<dbReference type="Pfam" id="PF07510">
    <property type="entry name" value="GmrSD_C"/>
    <property type="match status" value="1"/>
</dbReference>
<evidence type="ECO:0000256" key="2">
    <source>
        <dbReference type="SAM" id="SignalP"/>
    </source>
</evidence>
<dbReference type="PANTHER" id="PTHR24094:SF15">
    <property type="entry name" value="AMP-DEPENDENT SYNTHETASE_LIGASE DOMAIN-CONTAINING PROTEIN-RELATED"/>
    <property type="match status" value="1"/>
</dbReference>
<feature type="signal peptide" evidence="2">
    <location>
        <begin position="1"/>
        <end position="34"/>
    </location>
</feature>
<sequence>MPASSHPLVRAARRRSASVVGAVLLVLLAGSGCAAPGAVGTAGPASSSASTSPASSGPDDAPTAGTARAALDDLAVKGRAPKTGYDRDEFGPAWADVDHNGCDTRNDILARDLAGETFKDGTHDCVVLTGTLDDPYTATRIEFRRGQTTSTAVQIDHVVALSDAWQKGAQQLDAEDRALLANDPLNLLAVDGPTNGAKGDKDAATWLPPYKGVRCAYVARQIAVKQVYDLWVTPAEHDAMARVLSTCPDEPLPTDDTDLRVEPTSGATDDAESAEEQEPTDDATATTDAGVSYDNCTAVREAGAAPIRTGDPGYGRHLDRDGDGVACE</sequence>
<feature type="chain" id="PRO_5013129121" evidence="2">
    <location>
        <begin position="35"/>
        <end position="328"/>
    </location>
</feature>
<comment type="caution">
    <text evidence="4">The sequence shown here is derived from an EMBL/GenBank/DDBJ whole genome shotgun (WGS) entry which is preliminary data.</text>
</comment>
<dbReference type="SMART" id="SM00894">
    <property type="entry name" value="Excalibur"/>
    <property type="match status" value="1"/>
</dbReference>
<dbReference type="InterPro" id="IPR008613">
    <property type="entry name" value="Excalibur_Ca-bd_domain"/>
</dbReference>